<keyword evidence="1" id="KW-0732">Signal</keyword>
<proteinExistence type="predicted"/>
<protein>
    <submittedName>
        <fullName evidence="2">Carboxypeptidase-like regulatory domain-containing protein</fullName>
    </submittedName>
</protein>
<dbReference type="AlphaFoldDB" id="A0A8J6PV59"/>
<accession>A0A8J6PV59</accession>
<keyword evidence="2" id="KW-0378">Hydrolase</keyword>
<name>A0A8J6PV59_9FLAO</name>
<sequence>MKGLFFVAAMLISTLSFSQNTGLVVGKIMDAEVNNAPLVLANVTIKGTETKVDTDQTGLFLLENLEAGDYTLVCSFVGYETKEINVHVDAFEPTELKLSLAASTISLDELALLTSTADKGDKALPQG</sequence>
<feature type="signal peptide" evidence="1">
    <location>
        <begin position="1"/>
        <end position="18"/>
    </location>
</feature>
<dbReference type="RefSeq" id="WP_188224062.1">
    <property type="nucleotide sequence ID" value="NZ_JACVXD010000007.1"/>
</dbReference>
<keyword evidence="2" id="KW-0121">Carboxypeptidase</keyword>
<gene>
    <name evidence="2" type="ORF">ICJ85_12130</name>
</gene>
<dbReference type="GO" id="GO:0004180">
    <property type="term" value="F:carboxypeptidase activity"/>
    <property type="evidence" value="ECO:0007669"/>
    <property type="project" value="UniProtKB-KW"/>
</dbReference>
<dbReference type="Pfam" id="PF13715">
    <property type="entry name" value="CarbopepD_reg_2"/>
    <property type="match status" value="1"/>
</dbReference>
<keyword evidence="3" id="KW-1185">Reference proteome</keyword>
<evidence type="ECO:0000256" key="1">
    <source>
        <dbReference type="SAM" id="SignalP"/>
    </source>
</evidence>
<evidence type="ECO:0000313" key="3">
    <source>
        <dbReference type="Proteomes" id="UP000621516"/>
    </source>
</evidence>
<organism evidence="2 3">
    <name type="scientific">Aestuariibaculum marinum</name>
    <dbReference type="NCBI Taxonomy" id="2683592"/>
    <lineage>
        <taxon>Bacteria</taxon>
        <taxon>Pseudomonadati</taxon>
        <taxon>Bacteroidota</taxon>
        <taxon>Flavobacteriia</taxon>
        <taxon>Flavobacteriales</taxon>
        <taxon>Flavobacteriaceae</taxon>
    </lineage>
</organism>
<evidence type="ECO:0000313" key="2">
    <source>
        <dbReference type="EMBL" id="MBD0824764.1"/>
    </source>
</evidence>
<feature type="chain" id="PRO_5035162985" evidence="1">
    <location>
        <begin position="19"/>
        <end position="127"/>
    </location>
</feature>
<dbReference type="Proteomes" id="UP000621516">
    <property type="component" value="Unassembled WGS sequence"/>
</dbReference>
<keyword evidence="2" id="KW-0645">Protease</keyword>
<reference evidence="2 3" key="1">
    <citation type="journal article" date="2018" name="J. Microbiol.">
        <title>Aestuariibaculum marinum sp. nov., a marine bacterium isolated from seawater in South Korea.</title>
        <authorList>
            <person name="Choi J."/>
            <person name="Lee D."/>
            <person name="Jang J.H."/>
            <person name="Cha S."/>
            <person name="Seo T."/>
        </authorList>
    </citation>
    <scope>NUCLEOTIDE SEQUENCE [LARGE SCALE GENOMIC DNA]</scope>
    <source>
        <strain evidence="2 3">IP7</strain>
    </source>
</reference>
<dbReference type="EMBL" id="JACVXD010000007">
    <property type="protein sequence ID" value="MBD0824764.1"/>
    <property type="molecule type" value="Genomic_DNA"/>
</dbReference>
<dbReference type="InterPro" id="IPR008969">
    <property type="entry name" value="CarboxyPept-like_regulatory"/>
</dbReference>
<dbReference type="Gene3D" id="2.60.40.1120">
    <property type="entry name" value="Carboxypeptidase-like, regulatory domain"/>
    <property type="match status" value="1"/>
</dbReference>
<dbReference type="SUPFAM" id="SSF49464">
    <property type="entry name" value="Carboxypeptidase regulatory domain-like"/>
    <property type="match status" value="1"/>
</dbReference>
<comment type="caution">
    <text evidence="2">The sequence shown here is derived from an EMBL/GenBank/DDBJ whole genome shotgun (WGS) entry which is preliminary data.</text>
</comment>